<proteinExistence type="predicted"/>
<gene>
    <name evidence="2" type="ORF">Salat_1016200</name>
</gene>
<evidence type="ECO:0000313" key="2">
    <source>
        <dbReference type="EMBL" id="KAK4432540.1"/>
    </source>
</evidence>
<dbReference type="Proteomes" id="UP001293254">
    <property type="component" value="Unassembled WGS sequence"/>
</dbReference>
<dbReference type="EMBL" id="JACGWO010000003">
    <property type="protein sequence ID" value="KAK4432540.1"/>
    <property type="molecule type" value="Genomic_DNA"/>
</dbReference>
<reference evidence="2" key="2">
    <citation type="journal article" date="2024" name="Plant">
        <title>Genomic evolution and insights into agronomic trait innovations of Sesamum species.</title>
        <authorList>
            <person name="Miao H."/>
            <person name="Wang L."/>
            <person name="Qu L."/>
            <person name="Liu H."/>
            <person name="Sun Y."/>
            <person name="Le M."/>
            <person name="Wang Q."/>
            <person name="Wei S."/>
            <person name="Zheng Y."/>
            <person name="Lin W."/>
            <person name="Duan Y."/>
            <person name="Cao H."/>
            <person name="Xiong S."/>
            <person name="Wang X."/>
            <person name="Wei L."/>
            <person name="Li C."/>
            <person name="Ma Q."/>
            <person name="Ju M."/>
            <person name="Zhao R."/>
            <person name="Li G."/>
            <person name="Mu C."/>
            <person name="Tian Q."/>
            <person name="Mei H."/>
            <person name="Zhang T."/>
            <person name="Gao T."/>
            <person name="Zhang H."/>
        </authorList>
    </citation>
    <scope>NUCLEOTIDE SEQUENCE</scope>
    <source>
        <strain evidence="2">3651</strain>
    </source>
</reference>
<keyword evidence="3" id="KW-1185">Reference proteome</keyword>
<comment type="caution">
    <text evidence="2">The sequence shown here is derived from an EMBL/GenBank/DDBJ whole genome shotgun (WGS) entry which is preliminary data.</text>
</comment>
<evidence type="ECO:0000313" key="3">
    <source>
        <dbReference type="Proteomes" id="UP001293254"/>
    </source>
</evidence>
<sequence>MLIIRRGPHSTAGCPSASHTPPSGTSIADTHRATDGRRWLTPPWSPVYFCSTTTCPGSLPFLKDRPAVRVELSCVLELPQVDVSVKEHRRRNVLEVYSEGAIPASSRSSKTMVCCGYPLASSAATLEVDVEANHRSNTANCGCS</sequence>
<name>A0AAE1YLD9_9LAMI</name>
<feature type="compositionally biased region" description="Polar residues" evidence="1">
    <location>
        <begin position="17"/>
        <end position="28"/>
    </location>
</feature>
<organism evidence="2 3">
    <name type="scientific">Sesamum alatum</name>
    <dbReference type="NCBI Taxonomy" id="300844"/>
    <lineage>
        <taxon>Eukaryota</taxon>
        <taxon>Viridiplantae</taxon>
        <taxon>Streptophyta</taxon>
        <taxon>Embryophyta</taxon>
        <taxon>Tracheophyta</taxon>
        <taxon>Spermatophyta</taxon>
        <taxon>Magnoliopsida</taxon>
        <taxon>eudicotyledons</taxon>
        <taxon>Gunneridae</taxon>
        <taxon>Pentapetalae</taxon>
        <taxon>asterids</taxon>
        <taxon>lamiids</taxon>
        <taxon>Lamiales</taxon>
        <taxon>Pedaliaceae</taxon>
        <taxon>Sesamum</taxon>
    </lineage>
</organism>
<dbReference type="AlphaFoldDB" id="A0AAE1YLD9"/>
<evidence type="ECO:0000256" key="1">
    <source>
        <dbReference type="SAM" id="MobiDB-lite"/>
    </source>
</evidence>
<feature type="region of interest" description="Disordered" evidence="1">
    <location>
        <begin position="1"/>
        <end position="30"/>
    </location>
</feature>
<reference evidence="2" key="1">
    <citation type="submission" date="2020-06" db="EMBL/GenBank/DDBJ databases">
        <authorList>
            <person name="Li T."/>
            <person name="Hu X."/>
            <person name="Zhang T."/>
            <person name="Song X."/>
            <person name="Zhang H."/>
            <person name="Dai N."/>
            <person name="Sheng W."/>
            <person name="Hou X."/>
            <person name="Wei L."/>
        </authorList>
    </citation>
    <scope>NUCLEOTIDE SEQUENCE</scope>
    <source>
        <strain evidence="2">3651</strain>
        <tissue evidence="2">Leaf</tissue>
    </source>
</reference>
<accession>A0AAE1YLD9</accession>
<protein>
    <submittedName>
        <fullName evidence="2">Uncharacterized protein</fullName>
    </submittedName>
</protein>